<name>A0AAV7HP17_DENCH</name>
<sequence length="219" mass="24455">MVSPPNNEGRVIFFLDIDKVPSKDYYDLINVEVQILPPIFGLRFAWLMGFPWLAVPVRMAGCPPSRGWRSCFPCGFSGAVLAEAFCLLSPYLLVGSAGDITKVTESNPGCTFIDKAKSKGKEIERKGFDEESFVHQEPPPRAPIKGGSGFPEEETTRRELHGGGGGVANHYGRYFRQGEWATGDGGGRAESWDRVMQERMDERWESRPRYTRGNMEGSR</sequence>
<keyword evidence="3" id="KW-1185">Reference proteome</keyword>
<reference evidence="2 3" key="1">
    <citation type="journal article" date="2021" name="Hortic Res">
        <title>Chromosome-scale assembly of the Dendrobium chrysotoxum genome enhances the understanding of orchid evolution.</title>
        <authorList>
            <person name="Zhang Y."/>
            <person name="Zhang G.Q."/>
            <person name="Zhang D."/>
            <person name="Liu X.D."/>
            <person name="Xu X.Y."/>
            <person name="Sun W.H."/>
            <person name="Yu X."/>
            <person name="Zhu X."/>
            <person name="Wang Z.W."/>
            <person name="Zhao X."/>
            <person name="Zhong W.Y."/>
            <person name="Chen H."/>
            <person name="Yin W.L."/>
            <person name="Huang T."/>
            <person name="Niu S.C."/>
            <person name="Liu Z.J."/>
        </authorList>
    </citation>
    <scope>NUCLEOTIDE SEQUENCE [LARGE SCALE GENOMIC DNA]</scope>
    <source>
        <strain evidence="2">Lindl</strain>
    </source>
</reference>
<dbReference type="AlphaFoldDB" id="A0AAV7HP17"/>
<organism evidence="2 3">
    <name type="scientific">Dendrobium chrysotoxum</name>
    <name type="common">Orchid</name>
    <dbReference type="NCBI Taxonomy" id="161865"/>
    <lineage>
        <taxon>Eukaryota</taxon>
        <taxon>Viridiplantae</taxon>
        <taxon>Streptophyta</taxon>
        <taxon>Embryophyta</taxon>
        <taxon>Tracheophyta</taxon>
        <taxon>Spermatophyta</taxon>
        <taxon>Magnoliopsida</taxon>
        <taxon>Liliopsida</taxon>
        <taxon>Asparagales</taxon>
        <taxon>Orchidaceae</taxon>
        <taxon>Epidendroideae</taxon>
        <taxon>Malaxideae</taxon>
        <taxon>Dendrobiinae</taxon>
        <taxon>Dendrobium</taxon>
    </lineage>
</organism>
<feature type="region of interest" description="Disordered" evidence="1">
    <location>
        <begin position="131"/>
        <end position="163"/>
    </location>
</feature>
<protein>
    <submittedName>
        <fullName evidence="2">Uncharacterized protein</fullName>
    </submittedName>
</protein>
<feature type="region of interest" description="Disordered" evidence="1">
    <location>
        <begin position="199"/>
        <end position="219"/>
    </location>
</feature>
<dbReference type="Proteomes" id="UP000775213">
    <property type="component" value="Unassembled WGS sequence"/>
</dbReference>
<dbReference type="EMBL" id="JAGFBR010000001">
    <property type="protein sequence ID" value="KAH0470911.1"/>
    <property type="molecule type" value="Genomic_DNA"/>
</dbReference>
<gene>
    <name evidence="2" type="ORF">IEQ34_000634</name>
</gene>
<evidence type="ECO:0000256" key="1">
    <source>
        <dbReference type="SAM" id="MobiDB-lite"/>
    </source>
</evidence>
<accession>A0AAV7HP17</accession>
<feature type="compositionally biased region" description="Basic and acidic residues" evidence="1">
    <location>
        <begin position="199"/>
        <end position="208"/>
    </location>
</feature>
<proteinExistence type="predicted"/>
<evidence type="ECO:0000313" key="2">
    <source>
        <dbReference type="EMBL" id="KAH0470911.1"/>
    </source>
</evidence>
<comment type="caution">
    <text evidence="2">The sequence shown here is derived from an EMBL/GenBank/DDBJ whole genome shotgun (WGS) entry which is preliminary data.</text>
</comment>
<evidence type="ECO:0000313" key="3">
    <source>
        <dbReference type="Proteomes" id="UP000775213"/>
    </source>
</evidence>